<protein>
    <submittedName>
        <fullName evidence="2">Uncharacterized protein</fullName>
    </submittedName>
</protein>
<accession>A0A3A5MU80</accession>
<evidence type="ECO:0000313" key="3">
    <source>
        <dbReference type="Proteomes" id="UP000272015"/>
    </source>
</evidence>
<dbReference type="AlphaFoldDB" id="A0A3A5MU80"/>
<evidence type="ECO:0000313" key="2">
    <source>
        <dbReference type="EMBL" id="RJT90773.1"/>
    </source>
</evidence>
<dbReference type="EMBL" id="QZVS01000056">
    <property type="protein sequence ID" value="RJT90773.1"/>
    <property type="molecule type" value="Genomic_DNA"/>
</dbReference>
<feature type="region of interest" description="Disordered" evidence="1">
    <location>
        <begin position="1"/>
        <end position="22"/>
    </location>
</feature>
<keyword evidence="3" id="KW-1185">Reference proteome</keyword>
<evidence type="ECO:0000256" key="1">
    <source>
        <dbReference type="SAM" id="MobiDB-lite"/>
    </source>
</evidence>
<reference evidence="2 3" key="1">
    <citation type="submission" date="2018-09" db="EMBL/GenBank/DDBJ databases">
        <title>Novel species of Cryobacterium.</title>
        <authorList>
            <person name="Liu Q."/>
            <person name="Xin Y.-H."/>
        </authorList>
    </citation>
    <scope>NUCLEOTIDE SEQUENCE [LARGE SCALE GENOMIC DNA]</scope>
    <source>
        <strain evidence="2 3">Hh39</strain>
    </source>
</reference>
<sequence length="132" mass="13925">MSQSLNRYQPAPTSSNDSLLSYLPGTVANRNRREVTARDTARTADMEKAAHEHALAMMGLHSDAVVAQASVTAAAAIAATTFDVVCDFGARVDAAYRVASPVARNMMEDTVKAFGPVVIGVGTSHAAGFRRD</sequence>
<dbReference type="RefSeq" id="WP_119971561.1">
    <property type="nucleotide sequence ID" value="NZ_JBHSQA010000030.1"/>
</dbReference>
<gene>
    <name evidence="2" type="ORF">D6T64_03305</name>
</gene>
<name>A0A3A5MU80_9MICO</name>
<dbReference type="Proteomes" id="UP000272015">
    <property type="component" value="Unassembled WGS sequence"/>
</dbReference>
<proteinExistence type="predicted"/>
<comment type="caution">
    <text evidence="2">The sequence shown here is derived from an EMBL/GenBank/DDBJ whole genome shotgun (WGS) entry which is preliminary data.</text>
</comment>
<dbReference type="OrthoDB" id="9904933at2"/>
<feature type="compositionally biased region" description="Polar residues" evidence="1">
    <location>
        <begin position="1"/>
        <end position="19"/>
    </location>
</feature>
<organism evidence="2 3">
    <name type="scientific">Cryobacterium melibiosiphilum</name>
    <dbReference type="NCBI Taxonomy" id="995039"/>
    <lineage>
        <taxon>Bacteria</taxon>
        <taxon>Bacillati</taxon>
        <taxon>Actinomycetota</taxon>
        <taxon>Actinomycetes</taxon>
        <taxon>Micrococcales</taxon>
        <taxon>Microbacteriaceae</taxon>
        <taxon>Cryobacterium</taxon>
    </lineage>
</organism>